<dbReference type="EMBL" id="JAENRR010000069">
    <property type="protein sequence ID" value="MBK3519459.1"/>
    <property type="molecule type" value="Genomic_DNA"/>
</dbReference>
<keyword evidence="3" id="KW-1185">Reference proteome</keyword>
<dbReference type="Proteomes" id="UP000605676">
    <property type="component" value="Unassembled WGS sequence"/>
</dbReference>
<name>A0ABS1HP32_9BACT</name>
<evidence type="ECO:0000313" key="2">
    <source>
        <dbReference type="EMBL" id="MBK3519459.1"/>
    </source>
</evidence>
<protein>
    <submittedName>
        <fullName evidence="2">Uncharacterized protein</fullName>
    </submittedName>
</protein>
<sequence length="159" mass="16847">MNKLTLIIAGLILMISGMSMAQVQEPIKVEKRLGTVFIQNGKVLKPRDLINITQVNPEALKSMQQAKKNYDAGAVFGFIGGFMVGWPCGTAIAGGDPEWALAGIGAGLIAVSIPFSTAYVKHTKKAVSIYNDGLPADNKELTQVDFGITSGGIGFTITF</sequence>
<accession>A0ABS1HP32</accession>
<proteinExistence type="predicted"/>
<evidence type="ECO:0000313" key="3">
    <source>
        <dbReference type="Proteomes" id="UP000605676"/>
    </source>
</evidence>
<evidence type="ECO:0000256" key="1">
    <source>
        <dbReference type="SAM" id="SignalP"/>
    </source>
</evidence>
<comment type="caution">
    <text evidence="2">The sequence shown here is derived from an EMBL/GenBank/DDBJ whole genome shotgun (WGS) entry which is preliminary data.</text>
</comment>
<gene>
    <name evidence="2" type="ORF">JIV24_19085</name>
</gene>
<feature type="signal peptide" evidence="1">
    <location>
        <begin position="1"/>
        <end position="21"/>
    </location>
</feature>
<keyword evidence="1" id="KW-0732">Signal</keyword>
<reference evidence="2 3" key="1">
    <citation type="submission" date="2021-01" db="EMBL/GenBank/DDBJ databases">
        <title>Carboxyliciviraga sp.nov., isolated from coastal sediments.</title>
        <authorList>
            <person name="Lu D."/>
            <person name="Zhang T."/>
        </authorList>
    </citation>
    <scope>NUCLEOTIDE SEQUENCE [LARGE SCALE GENOMIC DNA]</scope>
    <source>
        <strain evidence="2 3">N1Y132</strain>
    </source>
</reference>
<feature type="chain" id="PRO_5045835711" evidence="1">
    <location>
        <begin position="22"/>
        <end position="159"/>
    </location>
</feature>
<organism evidence="2 3">
    <name type="scientific">Carboxylicivirga marina</name>
    <dbReference type="NCBI Taxonomy" id="2800988"/>
    <lineage>
        <taxon>Bacteria</taxon>
        <taxon>Pseudomonadati</taxon>
        <taxon>Bacteroidota</taxon>
        <taxon>Bacteroidia</taxon>
        <taxon>Marinilabiliales</taxon>
        <taxon>Marinilabiliaceae</taxon>
        <taxon>Carboxylicivirga</taxon>
    </lineage>
</organism>
<dbReference type="RefSeq" id="WP_200466678.1">
    <property type="nucleotide sequence ID" value="NZ_JAENRR010000069.1"/>
</dbReference>